<sequence length="205" mass="23146">MFGGLVGGRGLPFLVAVDPVLWPEARDKVVVVKVEWAVPIFHRGQLFGRALDGKVVSEEARAASKCSLGARSIIGGFGGGYQWIRNVVQVDGYPEAFEILEIHRKVEPLSREVGGLVEFENRFYGFFIVVAEIFLKNFSAPFRFFRIFGAQFCKIIAPFLGKGFSFKVALAYAYFERNFLFKKKVAKNDDEIIEIVFVLQLKEFC</sequence>
<evidence type="ECO:0000313" key="1">
    <source>
        <dbReference type="EMBL" id="PVM76708.1"/>
    </source>
</evidence>
<accession>A0A2T9J626</accession>
<protein>
    <submittedName>
        <fullName evidence="1">Uncharacterized protein</fullName>
    </submittedName>
</protein>
<dbReference type="Proteomes" id="UP000244913">
    <property type="component" value="Unassembled WGS sequence"/>
</dbReference>
<dbReference type="AlphaFoldDB" id="A0A2T9J626"/>
<proteinExistence type="predicted"/>
<name>A0A2T9J626_9CAUL</name>
<evidence type="ECO:0000313" key="2">
    <source>
        <dbReference type="Proteomes" id="UP000244913"/>
    </source>
</evidence>
<organism evidence="1 2">
    <name type="scientific">Caulobacter radicis</name>
    <dbReference type="NCBI Taxonomy" id="2172650"/>
    <lineage>
        <taxon>Bacteria</taxon>
        <taxon>Pseudomonadati</taxon>
        <taxon>Pseudomonadota</taxon>
        <taxon>Alphaproteobacteria</taxon>
        <taxon>Caulobacterales</taxon>
        <taxon>Caulobacteraceae</taxon>
        <taxon>Caulobacter</taxon>
    </lineage>
</organism>
<keyword evidence="2" id="KW-1185">Reference proteome</keyword>
<dbReference type="EMBL" id="QDKP01000050">
    <property type="protein sequence ID" value="PVM76708.1"/>
    <property type="molecule type" value="Genomic_DNA"/>
</dbReference>
<gene>
    <name evidence="1" type="ORF">DDF65_17455</name>
</gene>
<reference evidence="1 2" key="1">
    <citation type="submission" date="2018-04" db="EMBL/GenBank/DDBJ databases">
        <title>The genome sequence of Caulobacter sp. 736.</title>
        <authorList>
            <person name="Gao J."/>
            <person name="Sun J."/>
        </authorList>
    </citation>
    <scope>NUCLEOTIDE SEQUENCE [LARGE SCALE GENOMIC DNA]</scope>
    <source>
        <strain evidence="1 2">736</strain>
    </source>
</reference>
<comment type="caution">
    <text evidence="1">The sequence shown here is derived from an EMBL/GenBank/DDBJ whole genome shotgun (WGS) entry which is preliminary data.</text>
</comment>